<dbReference type="InterPro" id="IPR040632">
    <property type="entry name" value="Sulfotransfer_4"/>
</dbReference>
<dbReference type="AlphaFoldDB" id="A0AAN8IK21"/>
<dbReference type="Pfam" id="PF17784">
    <property type="entry name" value="Sulfotransfer_4"/>
    <property type="match status" value="2"/>
</dbReference>
<protein>
    <recommendedName>
        <fullName evidence="4">Sulfotransferase</fullName>
    </recommendedName>
</protein>
<reference evidence="2 3" key="1">
    <citation type="submission" date="2022-12" db="EMBL/GenBank/DDBJ databases">
        <title>Genomic features and morphological characterization of a novel Knufia sp. strain isolated from spacecraft assembly facility.</title>
        <authorList>
            <person name="Teixeira M."/>
            <person name="Chander A.M."/>
            <person name="Stajich J.E."/>
            <person name="Venkateswaran K."/>
        </authorList>
    </citation>
    <scope>NUCLEOTIDE SEQUENCE [LARGE SCALE GENOMIC DNA]</scope>
    <source>
        <strain evidence="2 3">FJI-L2-BK-P2</strain>
    </source>
</reference>
<keyword evidence="1" id="KW-0472">Membrane</keyword>
<evidence type="ECO:0008006" key="4">
    <source>
        <dbReference type="Google" id="ProtNLM"/>
    </source>
</evidence>
<dbReference type="InterPro" id="IPR027417">
    <property type="entry name" value="P-loop_NTPase"/>
</dbReference>
<feature type="transmembrane region" description="Helical" evidence="1">
    <location>
        <begin position="224"/>
        <end position="250"/>
    </location>
</feature>
<gene>
    <name evidence="2" type="ORF">OHC33_008120</name>
</gene>
<accession>A0AAN8IK21</accession>
<dbReference type="PANTHER" id="PTHR36978">
    <property type="entry name" value="P-LOOP CONTAINING NUCLEOTIDE TRIPHOSPHATE HYDROLASE"/>
    <property type="match status" value="1"/>
</dbReference>
<keyword evidence="3" id="KW-1185">Reference proteome</keyword>
<dbReference type="SUPFAM" id="SSF52540">
    <property type="entry name" value="P-loop containing nucleoside triphosphate hydrolases"/>
    <property type="match status" value="1"/>
</dbReference>
<evidence type="ECO:0000256" key="1">
    <source>
        <dbReference type="SAM" id="Phobius"/>
    </source>
</evidence>
<dbReference type="Gene3D" id="3.40.50.300">
    <property type="entry name" value="P-loop containing nucleotide triphosphate hydrolases"/>
    <property type="match status" value="2"/>
</dbReference>
<organism evidence="2 3">
    <name type="scientific">Knufia fluminis</name>
    <dbReference type="NCBI Taxonomy" id="191047"/>
    <lineage>
        <taxon>Eukaryota</taxon>
        <taxon>Fungi</taxon>
        <taxon>Dikarya</taxon>
        <taxon>Ascomycota</taxon>
        <taxon>Pezizomycotina</taxon>
        <taxon>Eurotiomycetes</taxon>
        <taxon>Chaetothyriomycetidae</taxon>
        <taxon>Chaetothyriales</taxon>
        <taxon>Trichomeriaceae</taxon>
        <taxon>Knufia</taxon>
    </lineage>
</organism>
<comment type="caution">
    <text evidence="2">The sequence shown here is derived from an EMBL/GenBank/DDBJ whole genome shotgun (WGS) entry which is preliminary data.</text>
</comment>
<keyword evidence="1" id="KW-1133">Transmembrane helix</keyword>
<sequence length="268" mass="30666">MAEVTTFSDYKCVVTDIDRLKDGRRTVPMRVLVLGLPRTATESTTNALKLLGINQLYHGWQTIFDNPTDNKYWLEAMEAKFDGKGKPYGREEFDKLLGHCQGVSDLPAIIFAKELIEAYPEARIILTHRNFDTWYSPCWIRAWNQLTGGDFSKEHARQVYDNHYAFVRDVAAQQPKDQNNSKVLDYYVKDGWKPLCDFLDLPDPGIAFPKGNEKQVFVKRFEKALLLTLLGITKRLLALLAIILIALAAFSRLTGCHVPLIGRLLFWQ</sequence>
<name>A0AAN8IK21_9EURO</name>
<evidence type="ECO:0000313" key="3">
    <source>
        <dbReference type="Proteomes" id="UP001316803"/>
    </source>
</evidence>
<evidence type="ECO:0000313" key="2">
    <source>
        <dbReference type="EMBL" id="KAK5950737.1"/>
    </source>
</evidence>
<proteinExistence type="predicted"/>
<dbReference type="EMBL" id="JAKLMC020000024">
    <property type="protein sequence ID" value="KAK5950737.1"/>
    <property type="molecule type" value="Genomic_DNA"/>
</dbReference>
<dbReference type="Proteomes" id="UP001316803">
    <property type="component" value="Unassembled WGS sequence"/>
</dbReference>
<dbReference type="PANTHER" id="PTHR36978:SF4">
    <property type="entry name" value="P-LOOP CONTAINING NUCLEOSIDE TRIPHOSPHATE HYDROLASE PROTEIN"/>
    <property type="match status" value="1"/>
</dbReference>
<keyword evidence="1" id="KW-0812">Transmembrane</keyword>